<evidence type="ECO:0000256" key="1">
    <source>
        <dbReference type="SAM" id="Phobius"/>
    </source>
</evidence>
<keyword evidence="1" id="KW-1133">Transmembrane helix</keyword>
<sequence>MQSPAWHVKLVNWLNRWLFSLTLPGPYFVVLLMTVISGLSSVIGINLVCVLIFGLSMEYEKWIYLAIYTLSIIAPTPSVLLGHYGYDPLRDDCWISLPAGVKRTLVTVCSGFLVPWIFATISVGSTIWIIVFLSKHRQINRLFLADGETNRTKVRRMILKVLLFPITNTFFILLLTICELVVDQQLISQNGGHKENGGLHFIIAIGAVMTALVLGIELLLVDPSFNLRVILDAFRKEEDLDECSSASQRSSEPRARVTSTMGRLALRIENTTSVEMDILETKSPVRAV</sequence>
<reference evidence="2 3" key="1">
    <citation type="submission" date="2016-07" db="EMBL/GenBank/DDBJ databases">
        <title>Pervasive Adenine N6-methylation of Active Genes in Fungi.</title>
        <authorList>
            <consortium name="DOE Joint Genome Institute"/>
            <person name="Mondo S.J."/>
            <person name="Dannebaum R.O."/>
            <person name="Kuo R.C."/>
            <person name="Labutti K."/>
            <person name="Haridas S."/>
            <person name="Kuo A."/>
            <person name="Salamov A."/>
            <person name="Ahrendt S.R."/>
            <person name="Lipzen A."/>
            <person name="Sullivan W."/>
            <person name="Andreopoulos W.B."/>
            <person name="Clum A."/>
            <person name="Lindquist E."/>
            <person name="Daum C."/>
            <person name="Ramamoorthy G.K."/>
            <person name="Gryganskyi A."/>
            <person name="Culley D."/>
            <person name="Magnuson J.K."/>
            <person name="James T.Y."/>
            <person name="O'Malley M.A."/>
            <person name="Stajich J.E."/>
            <person name="Spatafora J.W."/>
            <person name="Visel A."/>
            <person name="Grigoriev I.V."/>
        </authorList>
    </citation>
    <scope>NUCLEOTIDE SEQUENCE [LARGE SCALE GENOMIC DNA]</scope>
    <source>
        <strain evidence="2 3">12-1054</strain>
    </source>
</reference>
<dbReference type="Proteomes" id="UP000193685">
    <property type="component" value="Unassembled WGS sequence"/>
</dbReference>
<evidence type="ECO:0000313" key="2">
    <source>
        <dbReference type="EMBL" id="ORY77716.1"/>
    </source>
</evidence>
<evidence type="ECO:0008006" key="4">
    <source>
        <dbReference type="Google" id="ProtNLM"/>
    </source>
</evidence>
<protein>
    <recommendedName>
        <fullName evidence="4">G-protein coupled receptors family 1 profile domain-containing protein</fullName>
    </recommendedName>
</protein>
<keyword evidence="1" id="KW-0812">Transmembrane</keyword>
<name>A0A1Y2F306_PROLT</name>
<dbReference type="RefSeq" id="XP_040723101.1">
    <property type="nucleotide sequence ID" value="XM_040865988.1"/>
</dbReference>
<keyword evidence="1" id="KW-0472">Membrane</keyword>
<feature type="transmembrane region" description="Helical" evidence="1">
    <location>
        <begin position="105"/>
        <end position="133"/>
    </location>
</feature>
<feature type="transmembrane region" description="Helical" evidence="1">
    <location>
        <begin position="62"/>
        <end position="85"/>
    </location>
</feature>
<keyword evidence="3" id="KW-1185">Reference proteome</keyword>
<feature type="transmembrane region" description="Helical" evidence="1">
    <location>
        <begin position="161"/>
        <end position="182"/>
    </location>
</feature>
<comment type="caution">
    <text evidence="2">The sequence shown here is derived from an EMBL/GenBank/DDBJ whole genome shotgun (WGS) entry which is preliminary data.</text>
</comment>
<organism evidence="2 3">
    <name type="scientific">Protomyces lactucae-debilis</name>
    <dbReference type="NCBI Taxonomy" id="2754530"/>
    <lineage>
        <taxon>Eukaryota</taxon>
        <taxon>Fungi</taxon>
        <taxon>Dikarya</taxon>
        <taxon>Ascomycota</taxon>
        <taxon>Taphrinomycotina</taxon>
        <taxon>Taphrinomycetes</taxon>
        <taxon>Taphrinales</taxon>
        <taxon>Protomycetaceae</taxon>
        <taxon>Protomyces</taxon>
    </lineage>
</organism>
<gene>
    <name evidence="2" type="ORF">BCR37DRAFT_120181</name>
</gene>
<feature type="transmembrane region" description="Helical" evidence="1">
    <location>
        <begin position="27"/>
        <end position="55"/>
    </location>
</feature>
<proteinExistence type="predicted"/>
<evidence type="ECO:0000313" key="3">
    <source>
        <dbReference type="Proteomes" id="UP000193685"/>
    </source>
</evidence>
<feature type="transmembrane region" description="Helical" evidence="1">
    <location>
        <begin position="202"/>
        <end position="221"/>
    </location>
</feature>
<dbReference type="AlphaFoldDB" id="A0A1Y2F306"/>
<dbReference type="GeneID" id="63782587"/>
<accession>A0A1Y2F306</accession>
<dbReference type="EMBL" id="MCFI01000019">
    <property type="protein sequence ID" value="ORY77716.1"/>
    <property type="molecule type" value="Genomic_DNA"/>
</dbReference>